<evidence type="ECO:0000313" key="4">
    <source>
        <dbReference type="EMBL" id="QPE05307.1"/>
    </source>
</evidence>
<sequence length="454" mass="47962">MFEKLLADLRAKRAAAASKIDALRAEGGVLATRDALSAEEQERSMSIVTELGEARSELAGFDAQIAQVEAERDADAEQQRAAEQRKPVNPAPAARVASEPNPVYRKGDTEVSYFRDLYGATTGAQDAIRRLADSQVRAASSAAGSGGEFAPPLWLVEDFVEIARAGRVTADLMQPDTLPEGVASVNLPKATGNTTPAVTQTQNTTITEGSFTSTSVSSGIAEISGKQTVPIALLRQSGVPLDRVILNDLARAYAAVLDGQVIAGSAANGQLRGLITAGTTVTYTTTQPTQASTSTTNSFYSKVLGAQAAMNGTRFLPADTLLMHPNRWLWVLNGYDTAGRPLIPPTANGQNTPGITGGPTAEGYAGTWAGLPVYVDPNIPTNLGAATNQDVAFVLRRDDLWLWESDMETASFDATKAEENAILYRVLGFAAFIPHRHQASVQVISGTGLVAPTF</sequence>
<dbReference type="AlphaFoldDB" id="A0A7S8MY06"/>
<dbReference type="Gene3D" id="3.30.2320.10">
    <property type="entry name" value="hypothetical protein PF0899 domain"/>
    <property type="match status" value="1"/>
</dbReference>
<evidence type="ECO:0000256" key="2">
    <source>
        <dbReference type="SAM" id="MobiDB-lite"/>
    </source>
</evidence>
<keyword evidence="5" id="KW-1185">Reference proteome</keyword>
<evidence type="ECO:0000259" key="3">
    <source>
        <dbReference type="Pfam" id="PF05065"/>
    </source>
</evidence>
<dbReference type="Proteomes" id="UP000594480">
    <property type="component" value="Chromosome"/>
</dbReference>
<feature type="compositionally biased region" description="Basic and acidic residues" evidence="2">
    <location>
        <begin position="72"/>
        <end position="86"/>
    </location>
</feature>
<comment type="subcellular location">
    <subcellularLocation>
        <location evidence="1">Virion</location>
    </subcellularLocation>
</comment>
<evidence type="ECO:0000313" key="5">
    <source>
        <dbReference type="Proteomes" id="UP000594480"/>
    </source>
</evidence>
<dbReference type="InterPro" id="IPR054612">
    <property type="entry name" value="Phage_capsid-like_C"/>
</dbReference>
<reference evidence="4 5" key="1">
    <citation type="submission" date="2020-11" db="EMBL/GenBank/DDBJ databases">
        <title>Amino acid is mineralized and recycled by bacteria in oceanic microbiome.</title>
        <authorList>
            <person name="Zheng L.Y."/>
        </authorList>
    </citation>
    <scope>NUCLEOTIDE SEQUENCE [LARGE SCALE GENOMIC DNA]</scope>
    <source>
        <strain evidence="4 5">A32-1</strain>
    </source>
</reference>
<dbReference type="RefSeq" id="WP_195693324.1">
    <property type="nucleotide sequence ID" value="NZ_CP064760.1"/>
</dbReference>
<feature type="domain" description="Phage capsid-like C-terminal" evidence="3">
    <location>
        <begin position="169"/>
        <end position="425"/>
    </location>
</feature>
<dbReference type="KEGG" id="msf:IT882_04360"/>
<feature type="region of interest" description="Disordered" evidence="2">
    <location>
        <begin position="72"/>
        <end position="102"/>
    </location>
</feature>
<organism evidence="4 5">
    <name type="scientific">Microbacterium schleiferi</name>
    <dbReference type="NCBI Taxonomy" id="69362"/>
    <lineage>
        <taxon>Bacteria</taxon>
        <taxon>Bacillati</taxon>
        <taxon>Actinomycetota</taxon>
        <taxon>Actinomycetes</taxon>
        <taxon>Micrococcales</taxon>
        <taxon>Microbacteriaceae</taxon>
        <taxon>Microbacterium</taxon>
    </lineage>
</organism>
<gene>
    <name evidence="4" type="ORF">IT882_04360</name>
</gene>
<evidence type="ECO:0000256" key="1">
    <source>
        <dbReference type="ARBA" id="ARBA00004328"/>
    </source>
</evidence>
<dbReference type="InterPro" id="IPR024455">
    <property type="entry name" value="Phage_capsid"/>
</dbReference>
<dbReference type="SUPFAM" id="SSF56563">
    <property type="entry name" value="Major capsid protein gp5"/>
    <property type="match status" value="1"/>
</dbReference>
<proteinExistence type="predicted"/>
<dbReference type="EMBL" id="CP064760">
    <property type="protein sequence ID" value="QPE05307.1"/>
    <property type="molecule type" value="Genomic_DNA"/>
</dbReference>
<accession>A0A7S8MY06</accession>
<protein>
    <submittedName>
        <fullName evidence="4">Phage major capsid protein</fullName>
    </submittedName>
</protein>
<name>A0A7S8MY06_9MICO</name>
<dbReference type="Gene3D" id="3.30.2400.10">
    <property type="entry name" value="Major capsid protein gp5"/>
    <property type="match status" value="1"/>
</dbReference>
<dbReference type="Pfam" id="PF05065">
    <property type="entry name" value="Phage_capsid"/>
    <property type="match status" value="1"/>
</dbReference>
<dbReference type="NCBIfam" id="TIGR01554">
    <property type="entry name" value="major_cap_HK97"/>
    <property type="match status" value="1"/>
</dbReference>